<evidence type="ECO:0000256" key="10">
    <source>
        <dbReference type="ARBA" id="ARBA00023136"/>
    </source>
</evidence>
<keyword evidence="7" id="KW-0408">Iron</keyword>
<dbReference type="HOGENOM" id="CLU_008287_13_2_0"/>
<evidence type="ECO:0000256" key="4">
    <source>
        <dbReference type="ARBA" id="ARBA00022496"/>
    </source>
</evidence>
<evidence type="ECO:0000256" key="9">
    <source>
        <dbReference type="ARBA" id="ARBA00023077"/>
    </source>
</evidence>
<keyword evidence="3 12" id="KW-1134">Transmembrane beta strand</keyword>
<dbReference type="InterPro" id="IPR000531">
    <property type="entry name" value="Beta-barrel_TonB"/>
</dbReference>
<evidence type="ECO:0000256" key="6">
    <source>
        <dbReference type="ARBA" id="ARBA00022729"/>
    </source>
</evidence>
<dbReference type="AlphaFoldDB" id="C0QTX9"/>
<feature type="chain" id="PRO_5002900782" evidence="15">
    <location>
        <begin position="20"/>
        <end position="710"/>
    </location>
</feature>
<dbReference type="Gene3D" id="2.40.170.20">
    <property type="entry name" value="TonB-dependent receptor, beta-barrel domain"/>
    <property type="match status" value="1"/>
</dbReference>
<dbReference type="Gene3D" id="2.170.130.10">
    <property type="entry name" value="TonB-dependent receptor, plug domain"/>
    <property type="match status" value="1"/>
</dbReference>
<keyword evidence="8" id="KW-0406">Ion transport</keyword>
<evidence type="ECO:0000313" key="18">
    <source>
        <dbReference type="EMBL" id="ACO04030.1"/>
    </source>
</evidence>
<dbReference type="GO" id="GO:0015344">
    <property type="term" value="F:siderophore uptake transmembrane transporter activity"/>
    <property type="evidence" value="ECO:0007669"/>
    <property type="project" value="TreeGrafter"/>
</dbReference>
<dbReference type="STRING" id="123214.PERMA_0352"/>
<dbReference type="SUPFAM" id="SSF56935">
    <property type="entry name" value="Porins"/>
    <property type="match status" value="1"/>
</dbReference>
<dbReference type="PANTHER" id="PTHR32552:SF68">
    <property type="entry name" value="FERRICHROME OUTER MEMBRANE TRANSPORTER_PHAGE RECEPTOR"/>
    <property type="match status" value="1"/>
</dbReference>
<feature type="region of interest" description="Disordered" evidence="14">
    <location>
        <begin position="243"/>
        <end position="263"/>
    </location>
</feature>
<dbReference type="InterPro" id="IPR037066">
    <property type="entry name" value="Plug_dom_sf"/>
</dbReference>
<evidence type="ECO:0000256" key="13">
    <source>
        <dbReference type="RuleBase" id="RU003357"/>
    </source>
</evidence>
<gene>
    <name evidence="18" type="ordered locus">PERMA_0352</name>
</gene>
<keyword evidence="9 13" id="KW-0798">TonB box</keyword>
<evidence type="ECO:0000256" key="2">
    <source>
        <dbReference type="ARBA" id="ARBA00022448"/>
    </source>
</evidence>
<keyword evidence="11 12" id="KW-0998">Cell outer membrane</keyword>
<keyword evidence="18" id="KW-0675">Receptor</keyword>
<keyword evidence="4" id="KW-0410">Iron transport</keyword>
<dbReference type="CDD" id="cd01347">
    <property type="entry name" value="ligand_gated_channel"/>
    <property type="match status" value="1"/>
</dbReference>
<organism evidence="18 19">
    <name type="scientific">Persephonella marina (strain DSM 14350 / EX-H1)</name>
    <dbReference type="NCBI Taxonomy" id="123214"/>
    <lineage>
        <taxon>Bacteria</taxon>
        <taxon>Pseudomonadati</taxon>
        <taxon>Aquificota</taxon>
        <taxon>Aquificia</taxon>
        <taxon>Aquificales</taxon>
        <taxon>Hydrogenothermaceae</taxon>
        <taxon>Persephonella</taxon>
    </lineage>
</organism>
<keyword evidence="19" id="KW-1185">Reference proteome</keyword>
<dbReference type="EMBL" id="CP001230">
    <property type="protein sequence ID" value="ACO04030.1"/>
    <property type="molecule type" value="Genomic_DNA"/>
</dbReference>
<keyword evidence="5 12" id="KW-0812">Transmembrane</keyword>
<evidence type="ECO:0000256" key="8">
    <source>
        <dbReference type="ARBA" id="ARBA00023065"/>
    </source>
</evidence>
<evidence type="ECO:0000256" key="15">
    <source>
        <dbReference type="SAM" id="SignalP"/>
    </source>
</evidence>
<dbReference type="PROSITE" id="PS52016">
    <property type="entry name" value="TONB_DEPENDENT_REC_3"/>
    <property type="match status" value="1"/>
</dbReference>
<dbReference type="eggNOG" id="COG4772">
    <property type="taxonomic scope" value="Bacteria"/>
</dbReference>
<dbReference type="Pfam" id="PF07715">
    <property type="entry name" value="Plug"/>
    <property type="match status" value="1"/>
</dbReference>
<reference evidence="18 19" key="1">
    <citation type="journal article" date="2009" name="J. Bacteriol.">
        <title>Complete and draft genome sequences of six members of the Aquificales.</title>
        <authorList>
            <person name="Reysenbach A.L."/>
            <person name="Hamamura N."/>
            <person name="Podar M."/>
            <person name="Griffiths E."/>
            <person name="Ferreira S."/>
            <person name="Hochstein R."/>
            <person name="Heidelberg J."/>
            <person name="Johnson J."/>
            <person name="Mead D."/>
            <person name="Pohorille A."/>
            <person name="Sarmiento M."/>
            <person name="Schweighofer K."/>
            <person name="Seshadri R."/>
            <person name="Voytek M.A."/>
        </authorList>
    </citation>
    <scope>NUCLEOTIDE SEQUENCE [LARGE SCALE GENOMIC DNA]</scope>
    <source>
        <strain evidence="19">DSM 14350 / EX-H1</strain>
    </source>
</reference>
<comment type="subcellular location">
    <subcellularLocation>
        <location evidence="1 12">Cell outer membrane</location>
        <topology evidence="1 12">Multi-pass membrane protein</topology>
    </subcellularLocation>
</comment>
<feature type="domain" description="TonB-dependent receptor plug" evidence="17">
    <location>
        <begin position="40"/>
        <end position="149"/>
    </location>
</feature>
<evidence type="ECO:0000256" key="7">
    <source>
        <dbReference type="ARBA" id="ARBA00023004"/>
    </source>
</evidence>
<protein>
    <submittedName>
        <fullName evidence="18">TonB-dependent receptor</fullName>
    </submittedName>
</protein>
<dbReference type="InterPro" id="IPR039426">
    <property type="entry name" value="TonB-dep_rcpt-like"/>
</dbReference>
<keyword evidence="2 12" id="KW-0813">Transport</keyword>
<keyword evidence="6 15" id="KW-0732">Signal</keyword>
<dbReference type="PaxDb" id="123214-PERMA_0352"/>
<dbReference type="OrthoDB" id="101167at2"/>
<dbReference type="RefSeq" id="WP_012676268.1">
    <property type="nucleotide sequence ID" value="NC_012440.1"/>
</dbReference>
<dbReference type="PANTHER" id="PTHR32552">
    <property type="entry name" value="FERRICHROME IRON RECEPTOR-RELATED"/>
    <property type="match status" value="1"/>
</dbReference>
<evidence type="ECO:0000256" key="3">
    <source>
        <dbReference type="ARBA" id="ARBA00022452"/>
    </source>
</evidence>
<dbReference type="InterPro" id="IPR012910">
    <property type="entry name" value="Plug_dom"/>
</dbReference>
<feature type="domain" description="TonB-dependent receptor-like beta-barrel" evidence="16">
    <location>
        <begin position="199"/>
        <end position="676"/>
    </location>
</feature>
<evidence type="ECO:0000256" key="11">
    <source>
        <dbReference type="ARBA" id="ARBA00023237"/>
    </source>
</evidence>
<dbReference type="Pfam" id="PF00593">
    <property type="entry name" value="TonB_dep_Rec_b-barrel"/>
    <property type="match status" value="1"/>
</dbReference>
<accession>C0QTX9</accession>
<proteinExistence type="inferred from homology"/>
<evidence type="ECO:0000259" key="17">
    <source>
        <dbReference type="Pfam" id="PF07715"/>
    </source>
</evidence>
<dbReference type="KEGG" id="pmx:PERMA_0352"/>
<feature type="compositionally biased region" description="Polar residues" evidence="14">
    <location>
        <begin position="253"/>
        <end position="262"/>
    </location>
</feature>
<name>C0QTX9_PERMH</name>
<evidence type="ECO:0000256" key="5">
    <source>
        <dbReference type="ARBA" id="ARBA00022692"/>
    </source>
</evidence>
<evidence type="ECO:0000256" key="1">
    <source>
        <dbReference type="ARBA" id="ARBA00004571"/>
    </source>
</evidence>
<dbReference type="Proteomes" id="UP000001366">
    <property type="component" value="Chromosome"/>
</dbReference>
<keyword evidence="10 12" id="KW-0472">Membrane</keyword>
<comment type="similarity">
    <text evidence="12 13">Belongs to the TonB-dependent receptor family.</text>
</comment>
<feature type="signal peptide" evidence="15">
    <location>
        <begin position="1"/>
        <end position="19"/>
    </location>
</feature>
<evidence type="ECO:0000256" key="14">
    <source>
        <dbReference type="SAM" id="MobiDB-lite"/>
    </source>
</evidence>
<dbReference type="GO" id="GO:0009279">
    <property type="term" value="C:cell outer membrane"/>
    <property type="evidence" value="ECO:0007669"/>
    <property type="project" value="UniProtKB-SubCell"/>
</dbReference>
<sequence length="710" mass="81460">MRKGLPLLSALLITGLVSAQEVIKLEKTQITATRVERAELDIPAGVETVTKEEIEMERQYNISEVLEGLPGVQATTKNGGYDVRLIIRGGGLKAPYAVREINILLDGVPITDPDGLTRLDFVDPQLLEQIDIVKGPNSTLYGANSAGGVVNFITINPFKFQGFKVRAGYGNYGTYMYRLLYGGNNGRGLFYNTSISYRKSDSWREWNRFETFQTTTKLGWLIDDSSSFETTVSFTKSDLQLPGSLDKDEFEQDPSQQTSSPWRRSGRYSRIFFWSNRYTNEISENLTLKGTVYLQRWTHYHPVFGRVNDGGSYVGGIDAQIELKHKLFGKDSLLITGIQGRYDHYNSKRYTYQLCKLINGDIDYCSNATADNQIEYVLTDDRGLLYDDQKNRNYSLGVFAQETLKPTRKTIVDLGIRIDTVKFDIEKVSYFDLDYVYNRTYRYYGPYYIKYTSPIKEKASKTWNYISPRVGVVYKWTPDLSTYATVSTGFQTPQDSELLVNPDLDASNTVNYEAGLKAAGSRFYLSSAVYFMVTENEIVRTYTAEGDRMYLNAGKTHKKGFELDAKLKVLKGVFIGGSYTYYDFKYKTFVYTDSDGNRYDYSGNKMHYIPDYMYSLYTVGKLPAGFKFRIELNTWGSYYADDANTEKYSDYKNITNVMIGYEKGDKFEISLDIRNLFDKKYASQYLKTDWGYNIYPAPPRTYMLRASYKF</sequence>
<dbReference type="InterPro" id="IPR036942">
    <property type="entry name" value="Beta-barrel_TonB_sf"/>
</dbReference>
<evidence type="ECO:0000313" key="19">
    <source>
        <dbReference type="Proteomes" id="UP000001366"/>
    </source>
</evidence>
<evidence type="ECO:0000256" key="12">
    <source>
        <dbReference type="PROSITE-ProRule" id="PRU01360"/>
    </source>
</evidence>
<evidence type="ECO:0000259" key="16">
    <source>
        <dbReference type="Pfam" id="PF00593"/>
    </source>
</evidence>